<dbReference type="RefSeq" id="WP_147814280.1">
    <property type="nucleotide sequence ID" value="NZ_BPRA01000001.1"/>
</dbReference>
<evidence type="ECO:0000259" key="2">
    <source>
        <dbReference type="Pfam" id="PF01471"/>
    </source>
</evidence>
<dbReference type="InterPro" id="IPR036365">
    <property type="entry name" value="PGBD-like_sf"/>
</dbReference>
<accession>A0ABQ4TJ61</accession>
<evidence type="ECO:0000313" key="4">
    <source>
        <dbReference type="Proteomes" id="UP001055101"/>
    </source>
</evidence>
<dbReference type="Pfam" id="PF01471">
    <property type="entry name" value="PG_binding_1"/>
    <property type="match status" value="1"/>
</dbReference>
<reference evidence="3" key="1">
    <citation type="journal article" date="2021" name="Front. Microbiol.">
        <title>Comprehensive Comparative Genomics and Phenotyping of Methylobacterium Species.</title>
        <authorList>
            <person name="Alessa O."/>
            <person name="Ogura Y."/>
            <person name="Fujitani Y."/>
            <person name="Takami H."/>
            <person name="Hayashi T."/>
            <person name="Sahin N."/>
            <person name="Tani A."/>
        </authorList>
    </citation>
    <scope>NUCLEOTIDE SEQUENCE</scope>
    <source>
        <strain evidence="3">DSM 23674</strain>
    </source>
</reference>
<dbReference type="InterPro" id="IPR002477">
    <property type="entry name" value="Peptidoglycan-bd-like"/>
</dbReference>
<feature type="domain" description="Peptidoglycan binding-like" evidence="2">
    <location>
        <begin position="170"/>
        <end position="223"/>
    </location>
</feature>
<dbReference type="SUPFAM" id="SSF47090">
    <property type="entry name" value="PGBD-like"/>
    <property type="match status" value="1"/>
</dbReference>
<dbReference type="Gene3D" id="1.10.101.10">
    <property type="entry name" value="PGBD-like superfamily/PGBD"/>
    <property type="match status" value="1"/>
</dbReference>
<proteinExistence type="predicted"/>
<gene>
    <name evidence="3" type="ORF">EKPJFOCH_0341</name>
</gene>
<evidence type="ECO:0000256" key="1">
    <source>
        <dbReference type="SAM" id="MobiDB-lite"/>
    </source>
</evidence>
<protein>
    <recommendedName>
        <fullName evidence="2">Peptidoglycan binding-like domain-containing protein</fullName>
    </recommendedName>
</protein>
<feature type="compositionally biased region" description="Low complexity" evidence="1">
    <location>
        <begin position="109"/>
        <end position="124"/>
    </location>
</feature>
<feature type="compositionally biased region" description="Basic and acidic residues" evidence="1">
    <location>
        <begin position="1"/>
        <end position="21"/>
    </location>
</feature>
<comment type="caution">
    <text evidence="3">The sequence shown here is derived from an EMBL/GenBank/DDBJ whole genome shotgun (WGS) entry which is preliminary data.</text>
</comment>
<name>A0ABQ4TJ61_9HYPH</name>
<feature type="compositionally biased region" description="Basic and acidic residues" evidence="1">
    <location>
        <begin position="131"/>
        <end position="145"/>
    </location>
</feature>
<sequence>MREPTTQRDQREIVVPRDMRPGKSAAKAAPRRASRAAATGSTPSEFLATVVALGRWTGRVCTTRPGETLGSLAALAAVGYVTVNALGFQAGRHPAPILPQPVAQHARAEPAPVAKAPAAPVQVAQTSAEPASKDKPEPKHAEKAPARDAIGDILRSAGDTTASVTPKAVDKVAQAQRALSKLGYGTIKADGVMGPATKAAIEKFERDRKIPVTGEASGRTLRELASKAGSAKG</sequence>
<feature type="region of interest" description="Disordered" evidence="1">
    <location>
        <begin position="211"/>
        <end position="233"/>
    </location>
</feature>
<dbReference type="Proteomes" id="UP001055101">
    <property type="component" value="Unassembled WGS sequence"/>
</dbReference>
<feature type="region of interest" description="Disordered" evidence="1">
    <location>
        <begin position="1"/>
        <end position="41"/>
    </location>
</feature>
<dbReference type="EMBL" id="BPRA01000001">
    <property type="protein sequence ID" value="GJE53873.1"/>
    <property type="molecule type" value="Genomic_DNA"/>
</dbReference>
<evidence type="ECO:0000313" key="3">
    <source>
        <dbReference type="EMBL" id="GJE53873.1"/>
    </source>
</evidence>
<feature type="region of interest" description="Disordered" evidence="1">
    <location>
        <begin position="106"/>
        <end position="145"/>
    </location>
</feature>
<organism evidence="3 4">
    <name type="scientific">Methylobacterium thuringiense</name>
    <dbReference type="NCBI Taxonomy" id="1003091"/>
    <lineage>
        <taxon>Bacteria</taxon>
        <taxon>Pseudomonadati</taxon>
        <taxon>Pseudomonadota</taxon>
        <taxon>Alphaproteobacteria</taxon>
        <taxon>Hyphomicrobiales</taxon>
        <taxon>Methylobacteriaceae</taxon>
        <taxon>Methylobacterium</taxon>
    </lineage>
</organism>
<dbReference type="InterPro" id="IPR036366">
    <property type="entry name" value="PGBDSf"/>
</dbReference>
<keyword evidence="4" id="KW-1185">Reference proteome</keyword>
<reference evidence="3" key="2">
    <citation type="submission" date="2021-08" db="EMBL/GenBank/DDBJ databases">
        <authorList>
            <person name="Tani A."/>
            <person name="Ola A."/>
            <person name="Ogura Y."/>
            <person name="Katsura K."/>
            <person name="Hayashi T."/>
        </authorList>
    </citation>
    <scope>NUCLEOTIDE SEQUENCE</scope>
    <source>
        <strain evidence="3">DSM 23674</strain>
    </source>
</reference>